<reference evidence="2" key="1">
    <citation type="submission" date="2022-01" db="EMBL/GenBank/DDBJ databases">
        <authorList>
            <person name="King R."/>
        </authorList>
    </citation>
    <scope>NUCLEOTIDE SEQUENCE</scope>
</reference>
<feature type="signal peptide" evidence="1">
    <location>
        <begin position="1"/>
        <end position="24"/>
    </location>
</feature>
<gene>
    <name evidence="2" type="ORF">CHIRRI_LOCUS4256</name>
</gene>
<evidence type="ECO:0000256" key="1">
    <source>
        <dbReference type="SAM" id="SignalP"/>
    </source>
</evidence>
<name>A0A9N9WPN0_9DIPT</name>
<dbReference type="PROSITE" id="PS51257">
    <property type="entry name" value="PROKAR_LIPOPROTEIN"/>
    <property type="match status" value="1"/>
</dbReference>
<keyword evidence="3" id="KW-1185">Reference proteome</keyword>
<dbReference type="Proteomes" id="UP001153620">
    <property type="component" value="Chromosome 1"/>
</dbReference>
<evidence type="ECO:0000313" key="2">
    <source>
        <dbReference type="EMBL" id="CAG9801325.1"/>
    </source>
</evidence>
<protein>
    <submittedName>
        <fullName evidence="2">Uncharacterized protein</fullName>
    </submittedName>
</protein>
<evidence type="ECO:0000313" key="3">
    <source>
        <dbReference type="Proteomes" id="UP001153620"/>
    </source>
</evidence>
<reference evidence="2" key="2">
    <citation type="submission" date="2022-10" db="EMBL/GenBank/DDBJ databases">
        <authorList>
            <consortium name="ENA_rothamsted_submissions"/>
            <consortium name="culmorum"/>
            <person name="King R."/>
        </authorList>
    </citation>
    <scope>NUCLEOTIDE SEQUENCE</scope>
</reference>
<organism evidence="2 3">
    <name type="scientific">Chironomus riparius</name>
    <dbReference type="NCBI Taxonomy" id="315576"/>
    <lineage>
        <taxon>Eukaryota</taxon>
        <taxon>Metazoa</taxon>
        <taxon>Ecdysozoa</taxon>
        <taxon>Arthropoda</taxon>
        <taxon>Hexapoda</taxon>
        <taxon>Insecta</taxon>
        <taxon>Pterygota</taxon>
        <taxon>Neoptera</taxon>
        <taxon>Endopterygota</taxon>
        <taxon>Diptera</taxon>
        <taxon>Nematocera</taxon>
        <taxon>Chironomoidea</taxon>
        <taxon>Chironomidae</taxon>
        <taxon>Chironominae</taxon>
        <taxon>Chironomus</taxon>
    </lineage>
</organism>
<sequence length="156" mass="17540">MKIIIVAFALIVAVSCDVSHVVQGDGWFKDETGYHYTVPETRFTEEVADEPAPIVAEYVPEPAVYDDAPVYTPEATAPGCPNGGSGPYCCINGAETEDCGYSDQEQVYEIIEYIDVPIDIEHLRDYLPPSGDAKKKRQTPVRRQVRKVYRRFVRKH</sequence>
<dbReference type="EMBL" id="OU895877">
    <property type="protein sequence ID" value="CAG9801325.1"/>
    <property type="molecule type" value="Genomic_DNA"/>
</dbReference>
<dbReference type="AlphaFoldDB" id="A0A9N9WPN0"/>
<dbReference type="OrthoDB" id="8065273at2759"/>
<proteinExistence type="predicted"/>
<keyword evidence="1" id="KW-0732">Signal</keyword>
<feature type="chain" id="PRO_5040309600" evidence="1">
    <location>
        <begin position="25"/>
        <end position="156"/>
    </location>
</feature>
<accession>A0A9N9WPN0</accession>